<feature type="transmembrane region" description="Helical" evidence="8">
    <location>
        <begin position="162"/>
        <end position="182"/>
    </location>
</feature>
<dbReference type="Pfam" id="PF14703">
    <property type="entry name" value="PHM7_cyt"/>
    <property type="match status" value="1"/>
</dbReference>
<comment type="caution">
    <text evidence="13">The sequence shown here is derived from an EMBL/GenBank/DDBJ whole genome shotgun (WGS) entry which is preliminary data.</text>
</comment>
<dbReference type="InterPro" id="IPR027815">
    <property type="entry name" value="CSC1/OSCA1-like_cyt"/>
</dbReference>
<feature type="domain" description="10TM putative phosphate transporter extracellular tail" evidence="10">
    <location>
        <begin position="780"/>
        <end position="871"/>
    </location>
</feature>
<evidence type="ECO:0000256" key="1">
    <source>
        <dbReference type="ARBA" id="ARBA00004141"/>
    </source>
</evidence>
<feature type="transmembrane region" description="Helical" evidence="8">
    <location>
        <begin position="624"/>
        <end position="645"/>
    </location>
</feature>
<keyword evidence="3" id="KW-0813">Transport</keyword>
<evidence type="ECO:0008006" key="15">
    <source>
        <dbReference type="Google" id="ProtNLM"/>
    </source>
</evidence>
<evidence type="ECO:0000256" key="4">
    <source>
        <dbReference type="ARBA" id="ARBA00022692"/>
    </source>
</evidence>
<feature type="transmembrane region" description="Helical" evidence="8">
    <location>
        <begin position="690"/>
        <end position="707"/>
    </location>
</feature>
<dbReference type="Pfam" id="PF13967">
    <property type="entry name" value="RSN1_TM"/>
    <property type="match status" value="1"/>
</dbReference>
<feature type="transmembrane region" description="Helical" evidence="8">
    <location>
        <begin position="113"/>
        <end position="132"/>
    </location>
</feature>
<proteinExistence type="inferred from homology"/>
<feature type="transmembrane region" description="Helical" evidence="8">
    <location>
        <begin position="456"/>
        <end position="483"/>
    </location>
</feature>
<evidence type="ECO:0000256" key="3">
    <source>
        <dbReference type="ARBA" id="ARBA00022448"/>
    </source>
</evidence>
<dbReference type="PANTHER" id="PTHR13018">
    <property type="entry name" value="PROBABLE MEMBRANE PROTEIN DUF221-RELATED"/>
    <property type="match status" value="1"/>
</dbReference>
<evidence type="ECO:0000256" key="7">
    <source>
        <dbReference type="SAM" id="MobiDB-lite"/>
    </source>
</evidence>
<gene>
    <name evidence="13" type="ORF">E4U42_007056</name>
</gene>
<evidence type="ECO:0000256" key="5">
    <source>
        <dbReference type="ARBA" id="ARBA00022989"/>
    </source>
</evidence>
<organism evidence="13 14">
    <name type="scientific">Claviceps africana</name>
    <dbReference type="NCBI Taxonomy" id="83212"/>
    <lineage>
        <taxon>Eukaryota</taxon>
        <taxon>Fungi</taxon>
        <taxon>Dikarya</taxon>
        <taxon>Ascomycota</taxon>
        <taxon>Pezizomycotina</taxon>
        <taxon>Sordariomycetes</taxon>
        <taxon>Hypocreomycetidae</taxon>
        <taxon>Hypocreales</taxon>
        <taxon>Clavicipitaceae</taxon>
        <taxon>Claviceps</taxon>
    </lineage>
</organism>
<feature type="transmembrane region" description="Helical" evidence="8">
    <location>
        <begin position="596"/>
        <end position="618"/>
    </location>
</feature>
<keyword evidence="14" id="KW-1185">Reference proteome</keyword>
<evidence type="ECO:0000256" key="8">
    <source>
        <dbReference type="SAM" id="Phobius"/>
    </source>
</evidence>
<evidence type="ECO:0000259" key="12">
    <source>
        <dbReference type="Pfam" id="PF14703"/>
    </source>
</evidence>
<feature type="transmembrane region" description="Helical" evidence="8">
    <location>
        <begin position="549"/>
        <end position="575"/>
    </location>
</feature>
<accession>A0A8K0J1M1</accession>
<name>A0A8K0J1M1_9HYPO</name>
<dbReference type="InterPro" id="IPR032880">
    <property type="entry name" value="CSC1/OSCA1-like_N"/>
</dbReference>
<feature type="domain" description="CSC1/OSCA1-like N-terminal transmembrane" evidence="11">
    <location>
        <begin position="36"/>
        <end position="184"/>
    </location>
</feature>
<dbReference type="PANTHER" id="PTHR13018:SF26">
    <property type="entry name" value="DOMAIN PROTEIN, PUTATIVE (AFU_ORTHOLOGUE AFUA_5G10920)-RELATED"/>
    <property type="match status" value="1"/>
</dbReference>
<dbReference type="InterPro" id="IPR022257">
    <property type="entry name" value="PHM7_ext"/>
</dbReference>
<feature type="region of interest" description="Disordered" evidence="7">
    <location>
        <begin position="739"/>
        <end position="763"/>
    </location>
</feature>
<protein>
    <recommendedName>
        <fullName evidence="15">DUF221 domain-containing protein</fullName>
    </recommendedName>
</protein>
<keyword evidence="6 8" id="KW-0472">Membrane</keyword>
<feature type="domain" description="CSC1/OSCA1-like cytosolic" evidence="12">
    <location>
        <begin position="207"/>
        <end position="398"/>
    </location>
</feature>
<dbReference type="GO" id="GO:0005227">
    <property type="term" value="F:calcium-activated cation channel activity"/>
    <property type="evidence" value="ECO:0007669"/>
    <property type="project" value="InterPro"/>
</dbReference>
<feature type="transmembrane region" description="Helical" evidence="8">
    <location>
        <begin position="411"/>
        <end position="436"/>
    </location>
</feature>
<keyword evidence="4 8" id="KW-0812">Transmembrane</keyword>
<feature type="transmembrane region" description="Helical" evidence="8">
    <location>
        <begin position="32"/>
        <end position="56"/>
    </location>
</feature>
<sequence>MGAFISWIKKNAPPDESAGSNTSDESNKPQSLWGMILTLGPVLAVSLVWIALFLIFRRSQRRFYAPRTYIGGRSERSPEMPGGFFNWFGAFWKIPDAYALSHQTLDAYLFLRYLKVCTVICLVSLCITWPILFPINATGGGLGNQLDILSFGNVNVDTKHNYFYAHCFVAWAVYGFLLYMITRECIYYINLRQAYLLTPHYAKRISARTVLFTSVPQEYLDEAKVRQMFNDAVKNVWVAGNTKELDKQVEERDKVAMKLEGAEVKLIVAVNKARAKALKKGGSDVDAELDAEPANVISRWVPDKKRPSHRLGFLGLFGKKVDTIEWGRAELEKKIPEIERAQIEWKQNGNYTKIGSLFVEFHTQADAQAAYQVITHHQALHMSPKAIGVKPQDVIWSNLSIPWWQLVIRSYVVYAIIVAMIIFWAIPVAVVAIVSKVSFLQTLPGLTWIAKIPSKILGFISGLLPSVALAILMSLVPVFMRALAKVAGCRTNSEAELYTQQSYFVFQVVQVFLWRSIADAATGAIIKIAQNPSMVFSLLGSTLPSTSNFYISYFIVQGITVATSTVTQVVGLFIFRILYKFLASTPRAKYTKWTTLSAILWGSLLPVYTNMVCISIIYSVVAPLVLFWSTLGLFLFYLAFRYNILFVSDTAVDTQGLIYPRALKQLFTGIYIAEIVMVGLFSVVKAAGPAALMVVFLIFTVLYHITFSRSIGPLLDGLPRSLEAQEAIFQAQGETAGRIESGSTHVPPNGSTAGTPGEKQAVSGSDYGVHKKKGNMFTRFFKPWLFADYASLRHMVPHEHDINFAHLQTSGEAVERDAYFPPSVNSEPPQLWIPEDPLGVSKHEMALTGRVIPISDRGARLDEKNNPTWSEDLSSVENLPPVYTEKAYY</sequence>
<reference evidence="13" key="1">
    <citation type="journal article" date="2020" name="bioRxiv">
        <title>Whole genome comparisons of ergot fungi reveals the divergence and evolution of species within the genus Claviceps are the result of varying mechanisms driving genome evolution and host range expansion.</title>
        <authorList>
            <person name="Wyka S.A."/>
            <person name="Mondo S.J."/>
            <person name="Liu M."/>
            <person name="Dettman J."/>
            <person name="Nalam V."/>
            <person name="Broders K.D."/>
        </authorList>
    </citation>
    <scope>NUCLEOTIDE SEQUENCE</scope>
    <source>
        <strain evidence="13">CCC 489</strain>
    </source>
</reference>
<comment type="subcellular location">
    <subcellularLocation>
        <location evidence="1">Membrane</location>
        <topology evidence="1">Multi-pass membrane protein</topology>
    </subcellularLocation>
</comment>
<dbReference type="GO" id="GO:0005886">
    <property type="term" value="C:plasma membrane"/>
    <property type="evidence" value="ECO:0007669"/>
    <property type="project" value="TreeGrafter"/>
</dbReference>
<feature type="transmembrane region" description="Helical" evidence="8">
    <location>
        <begin position="666"/>
        <end position="684"/>
    </location>
</feature>
<feature type="compositionally biased region" description="Polar residues" evidence="7">
    <location>
        <begin position="741"/>
        <end position="754"/>
    </location>
</feature>
<evidence type="ECO:0000259" key="10">
    <source>
        <dbReference type="Pfam" id="PF12621"/>
    </source>
</evidence>
<evidence type="ECO:0000256" key="2">
    <source>
        <dbReference type="ARBA" id="ARBA00007779"/>
    </source>
</evidence>
<feature type="domain" description="CSC1/OSCA1-like 7TM region" evidence="9">
    <location>
        <begin position="409"/>
        <end position="681"/>
    </location>
</feature>
<comment type="similarity">
    <text evidence="2">Belongs to the CSC1 (TC 1.A.17) family.</text>
</comment>
<evidence type="ECO:0000259" key="9">
    <source>
        <dbReference type="Pfam" id="PF02714"/>
    </source>
</evidence>
<evidence type="ECO:0000259" key="11">
    <source>
        <dbReference type="Pfam" id="PF13967"/>
    </source>
</evidence>
<dbReference type="AlphaFoldDB" id="A0A8K0J1M1"/>
<dbReference type="Pfam" id="PF12621">
    <property type="entry name" value="PHM7_ext"/>
    <property type="match status" value="1"/>
</dbReference>
<keyword evidence="5 8" id="KW-1133">Transmembrane helix</keyword>
<evidence type="ECO:0000313" key="14">
    <source>
        <dbReference type="Proteomes" id="UP000811619"/>
    </source>
</evidence>
<dbReference type="EMBL" id="SRPY01000773">
    <property type="protein sequence ID" value="KAG5917962.1"/>
    <property type="molecule type" value="Genomic_DNA"/>
</dbReference>
<evidence type="ECO:0000313" key="13">
    <source>
        <dbReference type="EMBL" id="KAG5917962.1"/>
    </source>
</evidence>
<evidence type="ECO:0000256" key="6">
    <source>
        <dbReference type="ARBA" id="ARBA00023136"/>
    </source>
</evidence>
<dbReference type="InterPro" id="IPR003864">
    <property type="entry name" value="CSC1/OSCA1-like_7TM"/>
</dbReference>
<dbReference type="OrthoDB" id="1076608at2759"/>
<dbReference type="InterPro" id="IPR045122">
    <property type="entry name" value="Csc1-like"/>
</dbReference>
<dbReference type="Pfam" id="PF02714">
    <property type="entry name" value="RSN1_7TM"/>
    <property type="match status" value="1"/>
</dbReference>
<dbReference type="Proteomes" id="UP000811619">
    <property type="component" value="Unassembled WGS sequence"/>
</dbReference>